<dbReference type="Proteomes" id="UP000253034">
    <property type="component" value="Unassembled WGS sequence"/>
</dbReference>
<reference evidence="1 2" key="1">
    <citation type="submission" date="2018-07" db="EMBL/GenBank/DDBJ databases">
        <title>Genomic Encyclopedia of Type Strains, Phase IV (KMG-IV): sequencing the most valuable type-strain genomes for metagenomic binning, comparative biology and taxonomic classification.</title>
        <authorList>
            <person name="Goeker M."/>
        </authorList>
    </citation>
    <scope>NUCLEOTIDE SEQUENCE [LARGE SCALE GENOMIC DNA]</scope>
    <source>
        <strain evidence="1 2">DSM 27016</strain>
    </source>
</reference>
<evidence type="ECO:0000313" key="1">
    <source>
        <dbReference type="EMBL" id="RCX07643.1"/>
    </source>
</evidence>
<accession>A0A369AEP7</accession>
<dbReference type="OrthoDB" id="2610131at2"/>
<dbReference type="EMBL" id="QPJT01000050">
    <property type="protein sequence ID" value="RCX07643.1"/>
    <property type="molecule type" value="Genomic_DNA"/>
</dbReference>
<dbReference type="RefSeq" id="WP_114300398.1">
    <property type="nucleotide sequence ID" value="NZ_QPJT01000050.1"/>
</dbReference>
<proteinExistence type="predicted"/>
<dbReference type="AlphaFoldDB" id="A0A369AEP7"/>
<gene>
    <name evidence="1" type="ORF">DFR58_1503</name>
</gene>
<keyword evidence="2" id="KW-1185">Reference proteome</keyword>
<comment type="caution">
    <text evidence="1">The sequence shown here is derived from an EMBL/GenBank/DDBJ whole genome shotgun (WGS) entry which is preliminary data.</text>
</comment>
<evidence type="ECO:0000313" key="2">
    <source>
        <dbReference type="Proteomes" id="UP000253034"/>
    </source>
</evidence>
<protein>
    <submittedName>
        <fullName evidence="1">Uncharacterized protein</fullName>
    </submittedName>
</protein>
<sequence>MVYDYKCVSVYADPNNNLIIIPNGQSQKWGGATAEIDIVNEILVPYSDDDLEKALINAMELCYSKDPDADGDISPIAKHLKVKGYSKAVKNKRYICFRWDIDDGYYLIPTEKVPKRGYVHQEDKIIMLGKNIEYGKLAQAVKEALNLATS</sequence>
<organism evidence="1 2">
    <name type="scientific">Anaerobacterium chartisolvens</name>
    <dbReference type="NCBI Taxonomy" id="1297424"/>
    <lineage>
        <taxon>Bacteria</taxon>
        <taxon>Bacillati</taxon>
        <taxon>Bacillota</taxon>
        <taxon>Clostridia</taxon>
        <taxon>Eubacteriales</taxon>
        <taxon>Oscillospiraceae</taxon>
        <taxon>Anaerobacterium</taxon>
    </lineage>
</organism>
<name>A0A369AEP7_9FIRM</name>